<evidence type="ECO:0000313" key="2">
    <source>
        <dbReference type="EMBL" id="GAA3991313.1"/>
    </source>
</evidence>
<comment type="caution">
    <text evidence="2">The sequence shown here is derived from an EMBL/GenBank/DDBJ whole genome shotgun (WGS) entry which is preliminary data.</text>
</comment>
<proteinExistence type="predicted"/>
<dbReference type="EMBL" id="BAABAL010000005">
    <property type="protein sequence ID" value="GAA3991313.1"/>
    <property type="molecule type" value="Genomic_DNA"/>
</dbReference>
<protein>
    <submittedName>
        <fullName evidence="2">Uncharacterized protein</fullName>
    </submittedName>
</protein>
<sequence>MPRREHRGEQLGQRGGEARAEWPGEVAPAAQFGGQHGLSGDPGMSTEGVDRWSRGERGAVHPARPGQLGAARAAQVTARCAADAVGGDEQVEQCGDHVPTVPP</sequence>
<accession>A0ABP7R2H2</accession>
<name>A0ABP7R2H2_9PSEU</name>
<dbReference type="Proteomes" id="UP001501747">
    <property type="component" value="Unassembled WGS sequence"/>
</dbReference>
<evidence type="ECO:0000256" key="1">
    <source>
        <dbReference type="SAM" id="MobiDB-lite"/>
    </source>
</evidence>
<organism evidence="2 3">
    <name type="scientific">Allokutzneria multivorans</name>
    <dbReference type="NCBI Taxonomy" id="1142134"/>
    <lineage>
        <taxon>Bacteria</taxon>
        <taxon>Bacillati</taxon>
        <taxon>Actinomycetota</taxon>
        <taxon>Actinomycetes</taxon>
        <taxon>Pseudonocardiales</taxon>
        <taxon>Pseudonocardiaceae</taxon>
        <taxon>Allokutzneria</taxon>
    </lineage>
</organism>
<keyword evidence="3" id="KW-1185">Reference proteome</keyword>
<reference evidence="3" key="1">
    <citation type="journal article" date="2019" name="Int. J. Syst. Evol. Microbiol.">
        <title>The Global Catalogue of Microorganisms (GCM) 10K type strain sequencing project: providing services to taxonomists for standard genome sequencing and annotation.</title>
        <authorList>
            <consortium name="The Broad Institute Genomics Platform"/>
            <consortium name="The Broad Institute Genome Sequencing Center for Infectious Disease"/>
            <person name="Wu L."/>
            <person name="Ma J."/>
        </authorList>
    </citation>
    <scope>NUCLEOTIDE SEQUENCE [LARGE SCALE GENOMIC DNA]</scope>
    <source>
        <strain evidence="3">JCM 17342</strain>
    </source>
</reference>
<evidence type="ECO:0000313" key="3">
    <source>
        <dbReference type="Proteomes" id="UP001501747"/>
    </source>
</evidence>
<gene>
    <name evidence="2" type="ORF">GCM10022247_07650</name>
</gene>
<feature type="region of interest" description="Disordered" evidence="1">
    <location>
        <begin position="1"/>
        <end position="50"/>
    </location>
</feature>